<evidence type="ECO:0000313" key="2">
    <source>
        <dbReference type="Proteomes" id="UP001632038"/>
    </source>
</evidence>
<accession>A0ABD3DEU6</accession>
<dbReference type="Gene3D" id="3.80.10.10">
    <property type="entry name" value="Ribonuclease Inhibitor"/>
    <property type="match status" value="1"/>
</dbReference>
<dbReference type="PANTHER" id="PTHR31900:SF30">
    <property type="entry name" value="SUPERFAMILY PROTEIN, PUTATIVE-RELATED"/>
    <property type="match status" value="1"/>
</dbReference>
<name>A0ABD3DEU6_9LAMI</name>
<keyword evidence="2" id="KW-1185">Reference proteome</keyword>
<dbReference type="AlphaFoldDB" id="A0ABD3DEU6"/>
<dbReference type="SUPFAM" id="SSF81383">
    <property type="entry name" value="F-box domain"/>
    <property type="match status" value="1"/>
</dbReference>
<comment type="caution">
    <text evidence="1">The sequence shown here is derived from an EMBL/GenBank/DDBJ whole genome shotgun (WGS) entry which is preliminary data.</text>
</comment>
<proteinExistence type="predicted"/>
<dbReference type="InterPro" id="IPR036047">
    <property type="entry name" value="F-box-like_dom_sf"/>
</dbReference>
<organism evidence="1 2">
    <name type="scientific">Castilleja foliolosa</name>
    <dbReference type="NCBI Taxonomy" id="1961234"/>
    <lineage>
        <taxon>Eukaryota</taxon>
        <taxon>Viridiplantae</taxon>
        <taxon>Streptophyta</taxon>
        <taxon>Embryophyta</taxon>
        <taxon>Tracheophyta</taxon>
        <taxon>Spermatophyta</taxon>
        <taxon>Magnoliopsida</taxon>
        <taxon>eudicotyledons</taxon>
        <taxon>Gunneridae</taxon>
        <taxon>Pentapetalae</taxon>
        <taxon>asterids</taxon>
        <taxon>lamiids</taxon>
        <taxon>Lamiales</taxon>
        <taxon>Orobanchaceae</taxon>
        <taxon>Pedicularideae</taxon>
        <taxon>Castillejinae</taxon>
        <taxon>Castilleja</taxon>
    </lineage>
</organism>
<reference evidence="2" key="1">
    <citation type="journal article" date="2024" name="IScience">
        <title>Strigolactones Initiate the Formation of Haustorium-like Structures in Castilleja.</title>
        <authorList>
            <person name="Buerger M."/>
            <person name="Peterson D."/>
            <person name="Chory J."/>
        </authorList>
    </citation>
    <scope>NUCLEOTIDE SEQUENCE [LARGE SCALE GENOMIC DNA]</scope>
</reference>
<dbReference type="SUPFAM" id="SSF52047">
    <property type="entry name" value="RNI-like"/>
    <property type="match status" value="1"/>
</dbReference>
<protein>
    <recommendedName>
        <fullName evidence="3">F-box domain-containing protein</fullName>
    </recommendedName>
</protein>
<evidence type="ECO:0008006" key="3">
    <source>
        <dbReference type="Google" id="ProtNLM"/>
    </source>
</evidence>
<gene>
    <name evidence="1" type="ORF">CASFOL_015826</name>
</gene>
<dbReference type="Proteomes" id="UP001632038">
    <property type="component" value="Unassembled WGS sequence"/>
</dbReference>
<evidence type="ECO:0000313" key="1">
    <source>
        <dbReference type="EMBL" id="KAL3640858.1"/>
    </source>
</evidence>
<dbReference type="EMBL" id="JAVIJP010000017">
    <property type="protein sequence ID" value="KAL3640858.1"/>
    <property type="molecule type" value="Genomic_DNA"/>
</dbReference>
<sequence>MQMGGEFELPEPMIEHIQYFLTGKEAAQTTVLSKSWRSAWLTRPILVFNEDDFERYSNHDDGLSFSEFAKKITQRYEESNLRIERIVIHIKNGTSFWIDLASDLIVRALKIGATHINCEYHTFVLPHEVLEAENLVELSLVGVRIDINSIKCVSLKSLSLVEVRIDPDTIYSIIYTCPLIQKLELSCIRETQSATGPSAPCPTVTDLPRLCELRCLVLCNLEFDTFWYFGDLFPELPSLQDLTLKNCKNVREVCSPSLERVTFESDHRSRVEFDVPSIKKFTLEGSVIPWVFFKSTSSKYWESRVSITCEHDHRARLSTSWFIELNQLLTELSQSKIYLSLHIRSKYSFDYEVDDFEGLTRPQVENVTVDIIYLPSLSCYALFDGLFRLCCPSFITQYLLPESSIGAKRNDFVSKILVQGMKRTCSFQSCFMYGLLDIEEVNLEIYDEDVPAWIPLPLKSLLDASKSLTKEQKIRFQLKWNL</sequence>
<dbReference type="InterPro" id="IPR050232">
    <property type="entry name" value="FBL13/AtMIF1-like"/>
</dbReference>
<dbReference type="PANTHER" id="PTHR31900">
    <property type="entry name" value="F-BOX/RNI SUPERFAMILY PROTEIN-RELATED"/>
    <property type="match status" value="1"/>
</dbReference>
<dbReference type="InterPro" id="IPR032675">
    <property type="entry name" value="LRR_dom_sf"/>
</dbReference>